<dbReference type="AlphaFoldDB" id="A0A7C5LCN2"/>
<sequence length="316" mass="35496">MQKQLTNSEGHGKKLSQSSISPEDFAILMRVAETFRKGKPYTFFEVIQPFNEVRLSADLPANMSVQQLVERLDFLVHSNLLRSRFSRKLLRCPKCGGALLNPRTACTSCRSEDITKSLILMHSCGAVIPENVVKTLVVCPKCRDTLEKSSNTAGFRFVCNTCGNIFTEPLCLTECFSCGWFDELKNADQMILREYELTDQGLSLIESADPLKILIRKLVSDGFEIREKVEVTGLSGTKHLLDVVATSSEKSETRIYTVKYRVTSLDIVSWTVKRFDIEKTSIQGVVGRVRWFIAGVEVENAAFKTGETFGIEVEKI</sequence>
<name>A0A7C5LCN2_CALS0</name>
<dbReference type="EMBL" id="DRWN01000031">
    <property type="protein sequence ID" value="HHK68379.1"/>
    <property type="molecule type" value="Genomic_DNA"/>
</dbReference>
<evidence type="ECO:0000259" key="1">
    <source>
        <dbReference type="Pfam" id="PF18551"/>
    </source>
</evidence>
<proteinExistence type="predicted"/>
<protein>
    <recommendedName>
        <fullName evidence="1">Thaumarchaeal output domain-containing protein</fullName>
    </recommendedName>
</protein>
<reference evidence="2" key="1">
    <citation type="journal article" date="2020" name="mSystems">
        <title>Genome- and Community-Level Interaction Insights into Carbon Utilization and Element Cycling Functions of Hydrothermarchaeota in Hydrothermal Sediment.</title>
        <authorList>
            <person name="Zhou Z."/>
            <person name="Liu Y."/>
            <person name="Xu W."/>
            <person name="Pan J."/>
            <person name="Luo Z.H."/>
            <person name="Li M."/>
        </authorList>
    </citation>
    <scope>NUCLEOTIDE SEQUENCE [LARGE SCALE GENOMIC DNA]</scope>
    <source>
        <strain evidence="2">SpSt-1056</strain>
    </source>
</reference>
<comment type="caution">
    <text evidence="2">The sequence shown here is derived from an EMBL/GenBank/DDBJ whole genome shotgun (WGS) entry which is preliminary data.</text>
</comment>
<feature type="domain" description="Thaumarchaeal output" evidence="1">
    <location>
        <begin position="67"/>
        <end position="196"/>
    </location>
</feature>
<gene>
    <name evidence="2" type="ORF">ENM11_04400</name>
</gene>
<organism evidence="2">
    <name type="scientific">Caldiarchaeum subterraneum</name>
    <dbReference type="NCBI Taxonomy" id="311458"/>
    <lineage>
        <taxon>Archaea</taxon>
        <taxon>Nitrososphaerota</taxon>
        <taxon>Candidatus Caldarchaeales</taxon>
        <taxon>Candidatus Caldarchaeaceae</taxon>
        <taxon>Candidatus Caldarchaeum</taxon>
    </lineage>
</organism>
<dbReference type="InterPro" id="IPR040572">
    <property type="entry name" value="TackOD1"/>
</dbReference>
<dbReference type="Pfam" id="PF18551">
    <property type="entry name" value="TackOD1"/>
    <property type="match status" value="1"/>
</dbReference>
<evidence type="ECO:0000313" key="2">
    <source>
        <dbReference type="EMBL" id="HHK68379.1"/>
    </source>
</evidence>
<accession>A0A7C5LCN2</accession>